<dbReference type="PANTHER" id="PTHR47504:SF5">
    <property type="entry name" value="RIGHT ORIGIN-BINDING PROTEIN"/>
    <property type="match status" value="1"/>
</dbReference>
<dbReference type="GO" id="GO:0043565">
    <property type="term" value="F:sequence-specific DNA binding"/>
    <property type="evidence" value="ECO:0007669"/>
    <property type="project" value="InterPro"/>
</dbReference>
<dbReference type="AlphaFoldDB" id="A0A0A8XAB8"/>
<feature type="domain" description="PH" evidence="5">
    <location>
        <begin position="1"/>
        <end position="12"/>
    </location>
</feature>
<dbReference type="Gene3D" id="1.10.10.60">
    <property type="entry name" value="Homeodomain-like"/>
    <property type="match status" value="2"/>
</dbReference>
<dbReference type="Pfam" id="PF12833">
    <property type="entry name" value="HTH_18"/>
    <property type="match status" value="1"/>
</dbReference>
<dbReference type="InterPro" id="IPR010499">
    <property type="entry name" value="AraC_E-bd"/>
</dbReference>
<dbReference type="RefSeq" id="WP_041966805.1">
    <property type="nucleotide sequence ID" value="NZ_BASE01000073.1"/>
</dbReference>
<sequence length="294" mass="33091">MAWIEALQRAIDYMEEHLLEDITMEEIAIQANSSPFHFQRTFAILTDCSVGEYLRRRRLTLAAGELCSTDAKVIDLALKYGYDTPEAFTKAFRRQHGISPSEARKYTGKLKSYSRLGIQVSLKGAEPMQYKVVEQEGFEVIGVKKGFSFANGENLAGIPKMWDQANQDGTSDYLLGKNNGPVKGVLGVCVDQSNVQDKRMDYWVAAAYDGETPEGYLKMEIPASKWAIFEVHGPMPDAMQKVWKQIFTEWFPSSGYQHAGTPELEVYTAGNAADQDYYSEVWIPVKQGRDFTSC</sequence>
<dbReference type="Proteomes" id="UP000031014">
    <property type="component" value="Unassembled WGS sequence"/>
</dbReference>
<dbReference type="InterPro" id="IPR018060">
    <property type="entry name" value="HTH_AraC"/>
</dbReference>
<dbReference type="PROSITE" id="PS50003">
    <property type="entry name" value="PH_DOMAIN"/>
    <property type="match status" value="1"/>
</dbReference>
<evidence type="ECO:0000256" key="3">
    <source>
        <dbReference type="ARBA" id="ARBA00023163"/>
    </source>
</evidence>
<keyword evidence="3" id="KW-0804">Transcription</keyword>
<dbReference type="SUPFAM" id="SSF55136">
    <property type="entry name" value="Probable bacterial effector-binding domain"/>
    <property type="match status" value="1"/>
</dbReference>
<keyword evidence="7" id="KW-1185">Reference proteome</keyword>
<dbReference type="Pfam" id="PF06445">
    <property type="entry name" value="GyrI-like"/>
    <property type="match status" value="1"/>
</dbReference>
<dbReference type="InterPro" id="IPR009057">
    <property type="entry name" value="Homeodomain-like_sf"/>
</dbReference>
<dbReference type="InterPro" id="IPR020449">
    <property type="entry name" value="Tscrpt_reg_AraC-type_HTH"/>
</dbReference>
<dbReference type="Gene3D" id="3.20.80.10">
    <property type="entry name" value="Regulatory factor, effector binding domain"/>
    <property type="match status" value="1"/>
</dbReference>
<evidence type="ECO:0000313" key="6">
    <source>
        <dbReference type="EMBL" id="GAM15121.1"/>
    </source>
</evidence>
<dbReference type="PANTHER" id="PTHR47504">
    <property type="entry name" value="RIGHT ORIGIN-BINDING PROTEIN"/>
    <property type="match status" value="1"/>
</dbReference>
<dbReference type="InterPro" id="IPR029442">
    <property type="entry name" value="GyrI-like"/>
</dbReference>
<dbReference type="SMART" id="SM00342">
    <property type="entry name" value="HTH_ARAC"/>
    <property type="match status" value="1"/>
</dbReference>
<accession>A0A0A8XAB8</accession>
<dbReference type="PROSITE" id="PS01124">
    <property type="entry name" value="HTH_ARAC_FAMILY_2"/>
    <property type="match status" value="1"/>
</dbReference>
<dbReference type="PROSITE" id="PS00041">
    <property type="entry name" value="HTH_ARAC_FAMILY_1"/>
    <property type="match status" value="1"/>
</dbReference>
<evidence type="ECO:0000259" key="4">
    <source>
        <dbReference type="PROSITE" id="PS01124"/>
    </source>
</evidence>
<keyword evidence="2" id="KW-0238">DNA-binding</keyword>
<evidence type="ECO:0000256" key="2">
    <source>
        <dbReference type="ARBA" id="ARBA00023125"/>
    </source>
</evidence>
<dbReference type="STRING" id="1321606.SAMD00020551_3277"/>
<proteinExistence type="predicted"/>
<dbReference type="InterPro" id="IPR001849">
    <property type="entry name" value="PH_domain"/>
</dbReference>
<dbReference type="EMBL" id="BASE01000073">
    <property type="protein sequence ID" value="GAM15121.1"/>
    <property type="molecule type" value="Genomic_DNA"/>
</dbReference>
<dbReference type="SUPFAM" id="SSF46689">
    <property type="entry name" value="Homeodomain-like"/>
    <property type="match status" value="2"/>
</dbReference>
<dbReference type="GO" id="GO:0003700">
    <property type="term" value="F:DNA-binding transcription factor activity"/>
    <property type="evidence" value="ECO:0007669"/>
    <property type="project" value="InterPro"/>
</dbReference>
<dbReference type="InterPro" id="IPR011256">
    <property type="entry name" value="Reg_factor_effector_dom_sf"/>
</dbReference>
<dbReference type="PRINTS" id="PR00032">
    <property type="entry name" value="HTHARAC"/>
</dbReference>
<name>A0A0A8XAB8_MESS1</name>
<reference evidence="6 7" key="1">
    <citation type="submission" date="2013-06" db="EMBL/GenBank/DDBJ databases">
        <title>Whole genome shotgun sequence of Bacillus selenatarsenatis SF-1.</title>
        <authorList>
            <person name="Kuroda M."/>
            <person name="Sei K."/>
            <person name="Yamashita M."/>
            <person name="Ike M."/>
        </authorList>
    </citation>
    <scope>NUCLEOTIDE SEQUENCE [LARGE SCALE GENOMIC DNA]</scope>
    <source>
        <strain evidence="6 7">SF-1</strain>
    </source>
</reference>
<feature type="domain" description="HTH araC/xylS-type" evidence="4">
    <location>
        <begin position="8"/>
        <end position="106"/>
    </location>
</feature>
<dbReference type="OrthoDB" id="9801123at2"/>
<dbReference type="InterPro" id="IPR050959">
    <property type="entry name" value="MarA-like"/>
</dbReference>
<comment type="caution">
    <text evidence="6">The sequence shown here is derived from an EMBL/GenBank/DDBJ whole genome shotgun (WGS) entry which is preliminary data.</text>
</comment>
<evidence type="ECO:0000259" key="5">
    <source>
        <dbReference type="PROSITE" id="PS50003"/>
    </source>
</evidence>
<dbReference type="InterPro" id="IPR018062">
    <property type="entry name" value="HTH_AraC-typ_CS"/>
</dbReference>
<keyword evidence="1" id="KW-0805">Transcription regulation</keyword>
<organism evidence="6 7">
    <name type="scientific">Mesobacillus selenatarsenatis (strain DSM 18680 / JCM 14380 / FERM P-15431 / SF-1)</name>
    <dbReference type="NCBI Taxonomy" id="1321606"/>
    <lineage>
        <taxon>Bacteria</taxon>
        <taxon>Bacillati</taxon>
        <taxon>Bacillota</taxon>
        <taxon>Bacilli</taxon>
        <taxon>Bacillales</taxon>
        <taxon>Bacillaceae</taxon>
        <taxon>Mesobacillus</taxon>
    </lineage>
</organism>
<gene>
    <name evidence="6" type="ORF">SAMD00020551_3277</name>
</gene>
<dbReference type="SMART" id="SM00871">
    <property type="entry name" value="AraC_E_bind"/>
    <property type="match status" value="1"/>
</dbReference>
<protein>
    <submittedName>
        <fullName evidence="6">Transcriptional regulator, AraC family</fullName>
    </submittedName>
</protein>
<evidence type="ECO:0000256" key="1">
    <source>
        <dbReference type="ARBA" id="ARBA00023015"/>
    </source>
</evidence>
<evidence type="ECO:0000313" key="7">
    <source>
        <dbReference type="Proteomes" id="UP000031014"/>
    </source>
</evidence>